<dbReference type="InterPro" id="IPR001585">
    <property type="entry name" value="TAL/FSA"/>
</dbReference>
<comment type="catalytic activity">
    <reaction evidence="2">
        <text>D-sedoheptulose 7-phosphate + D-glyceraldehyde 3-phosphate = D-erythrose 4-phosphate + beta-D-fructose 6-phosphate</text>
        <dbReference type="Rhea" id="RHEA:17053"/>
        <dbReference type="ChEBI" id="CHEBI:16897"/>
        <dbReference type="ChEBI" id="CHEBI:57483"/>
        <dbReference type="ChEBI" id="CHEBI:57634"/>
        <dbReference type="ChEBI" id="CHEBI:59776"/>
        <dbReference type="EC" id="2.2.1.2"/>
    </reaction>
</comment>
<dbReference type="EMBL" id="JBFXLQ010000026">
    <property type="protein sequence ID" value="KAL2866243.1"/>
    <property type="molecule type" value="Genomic_DNA"/>
</dbReference>
<gene>
    <name evidence="3" type="ORF">BJX67DRAFT_356025</name>
</gene>
<dbReference type="InterPro" id="IPR013785">
    <property type="entry name" value="Aldolase_TIM"/>
</dbReference>
<keyword evidence="2" id="KW-0808">Transferase</keyword>
<dbReference type="GeneID" id="98144438"/>
<proteinExistence type="predicted"/>
<accession>A0ABR4LNX2</accession>
<evidence type="ECO:0000256" key="2">
    <source>
        <dbReference type="RuleBase" id="RU000501"/>
    </source>
</evidence>
<dbReference type="EC" id="2.2.1.2" evidence="2"/>
<organism evidence="3 4">
    <name type="scientific">Aspergillus lucknowensis</name>
    <dbReference type="NCBI Taxonomy" id="176173"/>
    <lineage>
        <taxon>Eukaryota</taxon>
        <taxon>Fungi</taxon>
        <taxon>Dikarya</taxon>
        <taxon>Ascomycota</taxon>
        <taxon>Pezizomycotina</taxon>
        <taxon>Eurotiomycetes</taxon>
        <taxon>Eurotiomycetidae</taxon>
        <taxon>Eurotiales</taxon>
        <taxon>Aspergillaceae</taxon>
        <taxon>Aspergillus</taxon>
        <taxon>Aspergillus subgen. Nidulantes</taxon>
    </lineage>
</organism>
<reference evidence="3 4" key="1">
    <citation type="submission" date="2024-07" db="EMBL/GenBank/DDBJ databases">
        <title>Section-level genome sequencing and comparative genomics of Aspergillus sections Usti and Cavernicolus.</title>
        <authorList>
            <consortium name="Lawrence Berkeley National Laboratory"/>
            <person name="Nybo J.L."/>
            <person name="Vesth T.C."/>
            <person name="Theobald S."/>
            <person name="Frisvad J.C."/>
            <person name="Larsen T.O."/>
            <person name="Kjaerboelling I."/>
            <person name="Rothschild-Mancinelli K."/>
            <person name="Lyhne E.K."/>
            <person name="Kogle M.E."/>
            <person name="Barry K."/>
            <person name="Clum A."/>
            <person name="Na H."/>
            <person name="Ledsgaard L."/>
            <person name="Lin J."/>
            <person name="Lipzen A."/>
            <person name="Kuo A."/>
            <person name="Riley R."/>
            <person name="Mondo S."/>
            <person name="Labutti K."/>
            <person name="Haridas S."/>
            <person name="Pangalinan J."/>
            <person name="Salamov A.A."/>
            <person name="Simmons B.A."/>
            <person name="Magnuson J.K."/>
            <person name="Chen J."/>
            <person name="Drula E."/>
            <person name="Henrissat B."/>
            <person name="Wiebenga A."/>
            <person name="Lubbers R.J."/>
            <person name="Gomes A.C."/>
            <person name="Macurrencykelacurrency M.R."/>
            <person name="Stajich J."/>
            <person name="Grigoriev I.V."/>
            <person name="Mortensen U.H."/>
            <person name="De Vries R.P."/>
            <person name="Baker S.E."/>
            <person name="Andersen M.R."/>
        </authorList>
    </citation>
    <scope>NUCLEOTIDE SEQUENCE [LARGE SCALE GENOMIC DNA]</scope>
    <source>
        <strain evidence="3 4">CBS 449.75</strain>
    </source>
</reference>
<dbReference type="PROSITE" id="PS00958">
    <property type="entry name" value="TRANSALDOLASE_2"/>
    <property type="match status" value="1"/>
</dbReference>
<dbReference type="SUPFAM" id="SSF51569">
    <property type="entry name" value="Aldolase"/>
    <property type="match status" value="1"/>
</dbReference>
<dbReference type="PANTHER" id="PTHR10683">
    <property type="entry name" value="TRANSALDOLASE"/>
    <property type="match status" value="1"/>
</dbReference>
<comment type="pathway">
    <text evidence="2">Carbohydrate degradation; pentose phosphate pathway; D-glyceraldehyde 3-phosphate and beta-D-fructose 6-phosphate from D-ribose 5-phosphate and D-xylulose 5-phosphate (non-oxidative stage): step 2/3.</text>
</comment>
<dbReference type="Proteomes" id="UP001610432">
    <property type="component" value="Unassembled WGS sequence"/>
</dbReference>
<dbReference type="Pfam" id="PF00923">
    <property type="entry name" value="TAL_FSA"/>
    <property type="match status" value="1"/>
</dbReference>
<keyword evidence="1" id="KW-0704">Schiff base</keyword>
<sequence length="250" mass="27861">MMGSQMVRLALRIAPHIRGYVHIQTNPHESYSTEKTVANAFRVVELFRYLDPAFETSRICIKIPSTWEGLMACRTLELAGVRTLATTLFTFVQAVLAAEVGVTYIAPYVNQLKVHFEPGFADPQKLLPLCVSVQKYYERIGAKTQVLPASLTSIEEIYALAGVHHITIAPSLLQQLSQPGFTSQTASLFDSKSPEPSPQASYLNRESVYRIDFSRAERGAGEEKLTQAINIFCEMQDNLIALMKKQLSSC</sequence>
<dbReference type="PANTHER" id="PTHR10683:SF34">
    <property type="entry name" value="TRANSALDOLASE"/>
    <property type="match status" value="1"/>
</dbReference>
<keyword evidence="4" id="KW-1185">Reference proteome</keyword>
<evidence type="ECO:0000313" key="3">
    <source>
        <dbReference type="EMBL" id="KAL2866243.1"/>
    </source>
</evidence>
<feature type="non-terminal residue" evidence="3">
    <location>
        <position position="250"/>
    </location>
</feature>
<name>A0ABR4LNX2_9EURO</name>
<keyword evidence="2" id="KW-0570">Pentose shunt</keyword>
<comment type="function">
    <text evidence="2">Catalyzes the rate-limiting step of the non-oxidative phase in the pentose phosphate pathway. Catalyzes the reversible conversion of sedheptulose-7-phosphate and D-glyceraldehyde 3-phosphate into erythrose-4-phosphate and beta-D-fructose 6-phosphate.</text>
</comment>
<comment type="caution">
    <text evidence="3">The sequence shown here is derived from an EMBL/GenBank/DDBJ whole genome shotgun (WGS) entry which is preliminary data.</text>
</comment>
<protein>
    <recommendedName>
        <fullName evidence="2">Transaldolase</fullName>
        <ecNumber evidence="2">2.2.1.2</ecNumber>
    </recommendedName>
</protein>
<dbReference type="InterPro" id="IPR018225">
    <property type="entry name" value="Transaldolase_AS"/>
</dbReference>
<evidence type="ECO:0000313" key="4">
    <source>
        <dbReference type="Proteomes" id="UP001610432"/>
    </source>
</evidence>
<evidence type="ECO:0000256" key="1">
    <source>
        <dbReference type="ARBA" id="ARBA00023270"/>
    </source>
</evidence>
<dbReference type="RefSeq" id="XP_070885222.1">
    <property type="nucleotide sequence ID" value="XM_071029366.1"/>
</dbReference>
<dbReference type="Gene3D" id="3.20.20.70">
    <property type="entry name" value="Aldolase class I"/>
    <property type="match status" value="1"/>
</dbReference>